<proteinExistence type="predicted"/>
<dbReference type="HOGENOM" id="CLU_2340193_0_0_2"/>
<accession>A6UWZ8</accession>
<organism evidence="1 2">
    <name type="scientific">Methanococcus aeolicus (strain ATCC BAA-1280 / DSM 17508 / OCM 812 / Nankai-3)</name>
    <dbReference type="NCBI Taxonomy" id="419665"/>
    <lineage>
        <taxon>Archaea</taxon>
        <taxon>Methanobacteriati</taxon>
        <taxon>Methanobacteriota</taxon>
        <taxon>Methanomada group</taxon>
        <taxon>Methanococci</taxon>
        <taxon>Methanococcales</taxon>
        <taxon>Methanococcaceae</taxon>
        <taxon>Methanococcus</taxon>
    </lineage>
</organism>
<evidence type="ECO:0000313" key="2">
    <source>
        <dbReference type="Proteomes" id="UP000001106"/>
    </source>
</evidence>
<dbReference type="Proteomes" id="UP000001106">
    <property type="component" value="Chromosome"/>
</dbReference>
<keyword evidence="2" id="KW-1185">Reference proteome</keyword>
<dbReference type="AlphaFoldDB" id="A6UWZ8"/>
<protein>
    <submittedName>
        <fullName evidence="1">Zinc finger protein</fullName>
    </submittedName>
</protein>
<gene>
    <name evidence="1" type="ordered locus">Maeo_1444</name>
</gene>
<reference evidence="1" key="1">
    <citation type="submission" date="2007-06" db="EMBL/GenBank/DDBJ databases">
        <title>Complete sequence of Methanococcus aeolicus Nankai-3.</title>
        <authorList>
            <consortium name="US DOE Joint Genome Institute"/>
            <person name="Copeland A."/>
            <person name="Lucas S."/>
            <person name="Lapidus A."/>
            <person name="Barry K."/>
            <person name="Glavina del Rio T."/>
            <person name="Dalin E."/>
            <person name="Tice H."/>
            <person name="Pitluck S."/>
            <person name="Chain P."/>
            <person name="Malfatti S."/>
            <person name="Shin M."/>
            <person name="Vergez L."/>
            <person name="Schmutz J."/>
            <person name="Larimer F."/>
            <person name="Land M."/>
            <person name="Hauser L."/>
            <person name="Kyrpides N."/>
            <person name="Lykidis A."/>
            <person name="Sieprawska-Lupa M."/>
            <person name="Whitman W.B."/>
            <person name="Richardson P."/>
        </authorList>
    </citation>
    <scope>NUCLEOTIDE SEQUENCE [LARGE SCALE GENOMIC DNA]</scope>
    <source>
        <strain evidence="1">Nankai-3</strain>
    </source>
</reference>
<dbReference type="KEGG" id="mae:Maeo_1444"/>
<sequence>MECPYCNKEDCVDEYIIEFYLTTQENFKRRKNTALDGTPVVCEAGICKTTGDKIWFCPHCKSLIKHVDSHRAIVQCPKCHKDIALPATNRTFC</sequence>
<dbReference type="EMBL" id="CP000743">
    <property type="protein sequence ID" value="ABR57020.1"/>
    <property type="molecule type" value="Genomic_DNA"/>
</dbReference>
<name>A6UWZ8_META3</name>
<evidence type="ECO:0000313" key="1">
    <source>
        <dbReference type="EMBL" id="ABR57020.1"/>
    </source>
</evidence>
<dbReference type="OrthoDB" id="63159at2157"/>
<dbReference type="eggNOG" id="arCOG05031">
    <property type="taxonomic scope" value="Archaea"/>
</dbReference>
<dbReference type="STRING" id="419665.Maeo_1444"/>